<evidence type="ECO:0000256" key="4">
    <source>
        <dbReference type="ARBA" id="ARBA00022692"/>
    </source>
</evidence>
<keyword evidence="8" id="KW-0472">Membrane</keyword>
<keyword evidence="9" id="KW-0325">Glycoprotein</keyword>
<comment type="similarity">
    <text evidence="2">Belongs to the nicastrin family.</text>
</comment>
<dbReference type="SUPFAM" id="SSF53187">
    <property type="entry name" value="Zn-dependent exopeptidases"/>
    <property type="match status" value="1"/>
</dbReference>
<dbReference type="InterPro" id="IPR041084">
    <property type="entry name" value="Ncstrn_small"/>
</dbReference>
<comment type="caution">
    <text evidence="12">The sequence shown here is derived from an EMBL/GenBank/DDBJ whole genome shotgun (WGS) entry which is preliminary data.</text>
</comment>
<dbReference type="InterPro" id="IPR008710">
    <property type="entry name" value="Nicastrin"/>
</dbReference>
<keyword evidence="13" id="KW-1185">Reference proteome</keyword>
<evidence type="ECO:0000256" key="3">
    <source>
        <dbReference type="ARBA" id="ARBA00015303"/>
    </source>
</evidence>
<name>A0ABP1G2Z6_9CHLO</name>
<keyword evidence="6" id="KW-0914">Notch signaling pathway</keyword>
<feature type="domain" description="Nicastrin small lobe" evidence="11">
    <location>
        <begin position="47"/>
        <end position="200"/>
    </location>
</feature>
<dbReference type="PANTHER" id="PTHR21092">
    <property type="entry name" value="NICASTRIN"/>
    <property type="match status" value="1"/>
</dbReference>
<evidence type="ECO:0000256" key="5">
    <source>
        <dbReference type="ARBA" id="ARBA00022729"/>
    </source>
</evidence>
<keyword evidence="4" id="KW-0812">Transmembrane</keyword>
<protein>
    <recommendedName>
        <fullName evidence="3">Nicastrin</fullName>
    </recommendedName>
</protein>
<feature type="signal peptide" evidence="10">
    <location>
        <begin position="1"/>
        <end position="25"/>
    </location>
</feature>
<dbReference type="PANTHER" id="PTHR21092:SF0">
    <property type="entry name" value="NICASTRIN"/>
    <property type="match status" value="1"/>
</dbReference>
<feature type="chain" id="PRO_5046690005" description="Nicastrin" evidence="10">
    <location>
        <begin position="26"/>
        <end position="681"/>
    </location>
</feature>
<evidence type="ECO:0000256" key="7">
    <source>
        <dbReference type="ARBA" id="ARBA00022989"/>
    </source>
</evidence>
<evidence type="ECO:0000256" key="9">
    <source>
        <dbReference type="ARBA" id="ARBA00023180"/>
    </source>
</evidence>
<dbReference type="EMBL" id="CAXHTA020000011">
    <property type="protein sequence ID" value="CAL5224917.1"/>
    <property type="molecule type" value="Genomic_DNA"/>
</dbReference>
<dbReference type="Proteomes" id="UP001497392">
    <property type="component" value="Unassembled WGS sequence"/>
</dbReference>
<sequence length="681" mass="72103">MIWGPLWSVLGTVLWLIFQPGTCSAASISNVGQLKAAMRTVRPSNPACIRLLNATGTVGCGAGRTVAPIARLENPESSSPSGEHIILLGEEHLPLVLQRLSKEKHLRSRVKGILVGSGSSDAPMHSPADIFPLAAYAPYKDRSYPWNPNGTGISNLDLGIPIFHLDDRLAASAQSSALHNSQQGLRGALHVASLDATMWAEGNASTCIQAAACLPLGGHSVWAALPPFPAQPAQDSRPITLVTAAIDSTAFFHDLAKGAEAPLSGLIALLAAAEILGNSSMAAGYQRRLVFVAFAGEPWGYMGSKRFLWELHNGENSTRPLSLEAIEQVVELGQVGRAADSEGLSAFYVHAQRGASFGDARPLAEAFLRAGDSKAEVSEASLGTPGIPPSSLTSFLRVKPAISGLVLTDFNKHFLGSTYQGQHDTNISAQAVTSAALVAARALHEIASGGRGASELKVRSEAVRATVESLMDCLLKSGLTCGLAGSLISPVSRGEPAHYISTLYQLGQDSQDPSLVLKKDMERFLWNFLALRTSSGPAVGADGMLERCDSGDKRCKAGAACIGFKEAKTGDAALGTCHAATAAYVPSYSVRLQFLGTEGGAFRWGLSNTSEAWERTHEWPQDPMWTESNWPPDGIPELQLYQREDSAVEGRMLIGGLATAAVSFAGTYWAKGIWSKHVQSS</sequence>
<dbReference type="Gene3D" id="3.40.630.10">
    <property type="entry name" value="Zn peptidases"/>
    <property type="match status" value="1"/>
</dbReference>
<organism evidence="12 13">
    <name type="scientific">Coccomyxa viridis</name>
    <dbReference type="NCBI Taxonomy" id="1274662"/>
    <lineage>
        <taxon>Eukaryota</taxon>
        <taxon>Viridiplantae</taxon>
        <taxon>Chlorophyta</taxon>
        <taxon>core chlorophytes</taxon>
        <taxon>Trebouxiophyceae</taxon>
        <taxon>Trebouxiophyceae incertae sedis</taxon>
        <taxon>Coccomyxaceae</taxon>
        <taxon>Coccomyxa</taxon>
    </lineage>
</organism>
<evidence type="ECO:0000256" key="2">
    <source>
        <dbReference type="ARBA" id="ARBA00007717"/>
    </source>
</evidence>
<gene>
    <name evidence="12" type="primary">g7683</name>
    <name evidence="12" type="ORF">VP750_LOCUS6576</name>
</gene>
<proteinExistence type="inferred from homology"/>
<evidence type="ECO:0000259" key="11">
    <source>
        <dbReference type="Pfam" id="PF18266"/>
    </source>
</evidence>
<evidence type="ECO:0000256" key="8">
    <source>
        <dbReference type="ARBA" id="ARBA00023136"/>
    </source>
</evidence>
<evidence type="ECO:0000313" key="13">
    <source>
        <dbReference type="Proteomes" id="UP001497392"/>
    </source>
</evidence>
<keyword evidence="7" id="KW-1133">Transmembrane helix</keyword>
<comment type="subcellular location">
    <subcellularLocation>
        <location evidence="1">Membrane</location>
        <topology evidence="1">Single-pass type I membrane protein</topology>
    </subcellularLocation>
</comment>
<evidence type="ECO:0000256" key="10">
    <source>
        <dbReference type="SAM" id="SignalP"/>
    </source>
</evidence>
<dbReference type="Pfam" id="PF18266">
    <property type="entry name" value="Ncstrn_small"/>
    <property type="match status" value="1"/>
</dbReference>
<evidence type="ECO:0000256" key="6">
    <source>
        <dbReference type="ARBA" id="ARBA00022976"/>
    </source>
</evidence>
<keyword evidence="5 10" id="KW-0732">Signal</keyword>
<dbReference type="Pfam" id="PF05450">
    <property type="entry name" value="Nicastrin"/>
    <property type="match status" value="1"/>
</dbReference>
<evidence type="ECO:0000256" key="1">
    <source>
        <dbReference type="ARBA" id="ARBA00004479"/>
    </source>
</evidence>
<reference evidence="12 13" key="1">
    <citation type="submission" date="2024-06" db="EMBL/GenBank/DDBJ databases">
        <authorList>
            <person name="Kraege A."/>
            <person name="Thomma B."/>
        </authorList>
    </citation>
    <scope>NUCLEOTIDE SEQUENCE [LARGE SCALE GENOMIC DNA]</scope>
</reference>
<accession>A0ABP1G2Z6</accession>
<evidence type="ECO:0000313" key="12">
    <source>
        <dbReference type="EMBL" id="CAL5224917.1"/>
    </source>
</evidence>